<dbReference type="Proteomes" id="UP000703269">
    <property type="component" value="Unassembled WGS sequence"/>
</dbReference>
<reference evidence="1 2" key="1">
    <citation type="submission" date="2021-08" db="EMBL/GenBank/DDBJ databases">
        <title>Draft Genome Sequence of Phanerochaete sordida strain YK-624.</title>
        <authorList>
            <person name="Mori T."/>
            <person name="Dohra H."/>
            <person name="Suzuki T."/>
            <person name="Kawagishi H."/>
            <person name="Hirai H."/>
        </authorList>
    </citation>
    <scope>NUCLEOTIDE SEQUENCE [LARGE SCALE GENOMIC DNA]</scope>
    <source>
        <strain evidence="1 2">YK-624</strain>
    </source>
</reference>
<evidence type="ECO:0000313" key="1">
    <source>
        <dbReference type="EMBL" id="GJE98002.1"/>
    </source>
</evidence>
<evidence type="ECO:0000313" key="2">
    <source>
        <dbReference type="Proteomes" id="UP000703269"/>
    </source>
</evidence>
<comment type="caution">
    <text evidence="1">The sequence shown here is derived from an EMBL/GenBank/DDBJ whole genome shotgun (WGS) entry which is preliminary data.</text>
</comment>
<dbReference type="AlphaFoldDB" id="A0A9P3GM76"/>
<accession>A0A9P3GM76</accession>
<organism evidence="1 2">
    <name type="scientific">Phanerochaete sordida</name>
    <dbReference type="NCBI Taxonomy" id="48140"/>
    <lineage>
        <taxon>Eukaryota</taxon>
        <taxon>Fungi</taxon>
        <taxon>Dikarya</taxon>
        <taxon>Basidiomycota</taxon>
        <taxon>Agaricomycotina</taxon>
        <taxon>Agaricomycetes</taxon>
        <taxon>Polyporales</taxon>
        <taxon>Phanerochaetaceae</taxon>
        <taxon>Phanerochaete</taxon>
    </lineage>
</organism>
<gene>
    <name evidence="1" type="ORF">PsYK624_142240</name>
</gene>
<proteinExistence type="predicted"/>
<protein>
    <submittedName>
        <fullName evidence="1">Uncharacterized protein</fullName>
    </submittedName>
</protein>
<sequence>MWARCISDYHPAEFAFHCSSYSRHCGALDTVELRDRQTHVSSRSELNCFASIVSPGSLHLACLRRLRLYGHTHETYPTIKQACFSGYLINLTCEICPSADASRP</sequence>
<keyword evidence="2" id="KW-1185">Reference proteome</keyword>
<name>A0A9P3GM76_9APHY</name>
<dbReference type="EMBL" id="BPQB01000080">
    <property type="protein sequence ID" value="GJE98002.1"/>
    <property type="molecule type" value="Genomic_DNA"/>
</dbReference>